<name>A0A4Z2F7Y7_9TELE</name>
<sequence length="66" mass="7094">MSANQWQLNGVIDDSSSNVRRGVSRAIDEFKPERRMDEERSPSPGAGGAAASSSTEHSDSRGTLML</sequence>
<protein>
    <submittedName>
        <fullName evidence="2">Uncharacterized protein</fullName>
    </submittedName>
</protein>
<evidence type="ECO:0000313" key="3">
    <source>
        <dbReference type="Proteomes" id="UP000314294"/>
    </source>
</evidence>
<dbReference type="Proteomes" id="UP000314294">
    <property type="component" value="Unassembled WGS sequence"/>
</dbReference>
<dbReference type="AlphaFoldDB" id="A0A4Z2F7Y7"/>
<feature type="compositionally biased region" description="Polar residues" evidence="1">
    <location>
        <begin position="1"/>
        <end position="19"/>
    </location>
</feature>
<reference evidence="2 3" key="1">
    <citation type="submission" date="2019-03" db="EMBL/GenBank/DDBJ databases">
        <title>First draft genome of Liparis tanakae, snailfish: a comprehensive survey of snailfish specific genes.</title>
        <authorList>
            <person name="Kim W."/>
            <person name="Song I."/>
            <person name="Jeong J.-H."/>
            <person name="Kim D."/>
            <person name="Kim S."/>
            <person name="Ryu S."/>
            <person name="Song J.Y."/>
            <person name="Lee S.K."/>
        </authorList>
    </citation>
    <scope>NUCLEOTIDE SEQUENCE [LARGE SCALE GENOMIC DNA]</scope>
    <source>
        <tissue evidence="2">Muscle</tissue>
    </source>
</reference>
<evidence type="ECO:0000313" key="2">
    <source>
        <dbReference type="EMBL" id="TNN37258.1"/>
    </source>
</evidence>
<feature type="region of interest" description="Disordered" evidence="1">
    <location>
        <begin position="1"/>
        <end position="66"/>
    </location>
</feature>
<organism evidence="2 3">
    <name type="scientific">Liparis tanakae</name>
    <name type="common">Tanaka's snailfish</name>
    <dbReference type="NCBI Taxonomy" id="230148"/>
    <lineage>
        <taxon>Eukaryota</taxon>
        <taxon>Metazoa</taxon>
        <taxon>Chordata</taxon>
        <taxon>Craniata</taxon>
        <taxon>Vertebrata</taxon>
        <taxon>Euteleostomi</taxon>
        <taxon>Actinopterygii</taxon>
        <taxon>Neopterygii</taxon>
        <taxon>Teleostei</taxon>
        <taxon>Neoteleostei</taxon>
        <taxon>Acanthomorphata</taxon>
        <taxon>Eupercaria</taxon>
        <taxon>Perciformes</taxon>
        <taxon>Cottioidei</taxon>
        <taxon>Cottales</taxon>
        <taxon>Liparidae</taxon>
        <taxon>Liparis</taxon>
    </lineage>
</organism>
<dbReference type="EMBL" id="SRLO01001512">
    <property type="protein sequence ID" value="TNN37258.1"/>
    <property type="molecule type" value="Genomic_DNA"/>
</dbReference>
<accession>A0A4Z2F7Y7</accession>
<keyword evidence="3" id="KW-1185">Reference proteome</keyword>
<evidence type="ECO:0000256" key="1">
    <source>
        <dbReference type="SAM" id="MobiDB-lite"/>
    </source>
</evidence>
<proteinExistence type="predicted"/>
<feature type="compositionally biased region" description="Basic and acidic residues" evidence="1">
    <location>
        <begin position="26"/>
        <end position="41"/>
    </location>
</feature>
<gene>
    <name evidence="2" type="ORF">EYF80_052576</name>
</gene>
<comment type="caution">
    <text evidence="2">The sequence shown here is derived from an EMBL/GenBank/DDBJ whole genome shotgun (WGS) entry which is preliminary data.</text>
</comment>